<proteinExistence type="predicted"/>
<dbReference type="Proteomes" id="UP000186292">
    <property type="component" value="Unassembled WGS sequence"/>
</dbReference>
<feature type="transmembrane region" description="Helical" evidence="2">
    <location>
        <begin position="89"/>
        <end position="110"/>
    </location>
</feature>
<sequence length="126" mass="12710">MSLLYSTAKSNDPKDALGGQQHTGAQVRVAASGPGAANFTGQIDETDIFFGAMNAVGVNTDQPIDGSSSGSSGSSSSSSSSANSAGSSIGVFFGVLAALLGVAALLSPLFPQAREMFENFRKTLPF</sequence>
<feature type="compositionally biased region" description="Low complexity" evidence="1">
    <location>
        <begin position="66"/>
        <end position="85"/>
    </location>
</feature>
<protein>
    <submittedName>
        <fullName evidence="3">Alkaline phosphatase</fullName>
    </submittedName>
</protein>
<organism evidence="3 4">
    <name type="scientific">Corynebacterium appendicis CIP 107643</name>
    <dbReference type="NCBI Taxonomy" id="1161099"/>
    <lineage>
        <taxon>Bacteria</taxon>
        <taxon>Bacillati</taxon>
        <taxon>Actinomycetota</taxon>
        <taxon>Actinomycetes</taxon>
        <taxon>Mycobacteriales</taxon>
        <taxon>Corynebacteriaceae</taxon>
        <taxon>Corynebacterium</taxon>
    </lineage>
</organism>
<keyword evidence="4" id="KW-1185">Reference proteome</keyword>
<dbReference type="InterPro" id="IPR017850">
    <property type="entry name" value="Alkaline_phosphatase_core_sf"/>
</dbReference>
<dbReference type="AlphaFoldDB" id="A0A1N7INT3"/>
<feature type="compositionally biased region" description="Polar residues" evidence="1">
    <location>
        <begin position="1"/>
        <end position="10"/>
    </location>
</feature>
<keyword evidence="2" id="KW-0812">Transmembrane</keyword>
<name>A0A1N7INT3_9CORY</name>
<dbReference type="STRING" id="1161099.SAMN05444817_101149"/>
<gene>
    <name evidence="3" type="ORF">SAMN05444817_101149</name>
</gene>
<evidence type="ECO:0000256" key="2">
    <source>
        <dbReference type="SAM" id="Phobius"/>
    </source>
</evidence>
<dbReference type="EMBL" id="FTOF01000001">
    <property type="protein sequence ID" value="SIS38763.1"/>
    <property type="molecule type" value="Genomic_DNA"/>
</dbReference>
<dbReference type="RefSeq" id="WP_200803242.1">
    <property type="nucleotide sequence ID" value="NZ_CP046976.1"/>
</dbReference>
<accession>A0A1N7INT3</accession>
<evidence type="ECO:0000256" key="1">
    <source>
        <dbReference type="SAM" id="MobiDB-lite"/>
    </source>
</evidence>
<keyword evidence="2" id="KW-0472">Membrane</keyword>
<evidence type="ECO:0000313" key="3">
    <source>
        <dbReference type="EMBL" id="SIS38763.1"/>
    </source>
</evidence>
<dbReference type="Gene3D" id="3.40.720.10">
    <property type="entry name" value="Alkaline Phosphatase, subunit A"/>
    <property type="match status" value="1"/>
</dbReference>
<feature type="region of interest" description="Disordered" evidence="1">
    <location>
        <begin position="61"/>
        <end position="85"/>
    </location>
</feature>
<evidence type="ECO:0000313" key="4">
    <source>
        <dbReference type="Proteomes" id="UP000186292"/>
    </source>
</evidence>
<reference evidence="4" key="1">
    <citation type="submission" date="2017-01" db="EMBL/GenBank/DDBJ databases">
        <authorList>
            <person name="Varghese N."/>
            <person name="Submissions S."/>
        </authorList>
    </citation>
    <scope>NUCLEOTIDE SEQUENCE [LARGE SCALE GENOMIC DNA]</scope>
    <source>
        <strain evidence="4">DSM 44531</strain>
    </source>
</reference>
<dbReference type="SUPFAM" id="SSF53649">
    <property type="entry name" value="Alkaline phosphatase-like"/>
    <property type="match status" value="1"/>
</dbReference>
<feature type="region of interest" description="Disordered" evidence="1">
    <location>
        <begin position="1"/>
        <end position="27"/>
    </location>
</feature>
<keyword evidence="2" id="KW-1133">Transmembrane helix</keyword>